<evidence type="ECO:0000256" key="2">
    <source>
        <dbReference type="ARBA" id="ARBA00022618"/>
    </source>
</evidence>
<feature type="region of interest" description="Disordered" evidence="6">
    <location>
        <begin position="1"/>
        <end position="32"/>
    </location>
</feature>
<dbReference type="OrthoDB" id="24948at2759"/>
<sequence>MSQSSGVEDLEDDEEHLEQGEDEGHDVHMQVSSLPPKGLKEISSLASWTVTSSKAGSGVAALRSLDMTQYWQSDGPQPHYLTIHFFKLVSIVHMRIFLDFDQDESYTPTKMQFWAGMGIHDLQEFAEMSFEHPKGWIDVDFGKVGPALNESSDLPDGEVDWSIRPVLRAFLVQVRIIENHQNGKDTHLRGLQLFAVDPAATQSTRGDASPGKPSLGAKPKRSKAIPIRKAPWMLEPELR</sequence>
<dbReference type="AlphaFoldDB" id="A0A2K1QJQ7"/>
<keyword evidence="4" id="KW-0833">Ubl conjugation pathway</keyword>
<gene>
    <name evidence="8" type="ORF">CAC42_8192</name>
</gene>
<evidence type="ECO:0000256" key="6">
    <source>
        <dbReference type="SAM" id="MobiDB-lite"/>
    </source>
</evidence>
<dbReference type="PANTHER" id="PTHR12936">
    <property type="entry name" value="ANAPHASE-PROMOTING COMPLEX 10"/>
    <property type="match status" value="1"/>
</dbReference>
<dbReference type="GO" id="GO:0031145">
    <property type="term" value="P:anaphase-promoting complex-dependent catabolic process"/>
    <property type="evidence" value="ECO:0007669"/>
    <property type="project" value="InterPro"/>
</dbReference>
<keyword evidence="2" id="KW-0132">Cell division</keyword>
<evidence type="ECO:0000313" key="8">
    <source>
        <dbReference type="EMBL" id="PNS15191.1"/>
    </source>
</evidence>
<dbReference type="GO" id="GO:0070979">
    <property type="term" value="P:protein K11-linked ubiquitination"/>
    <property type="evidence" value="ECO:0007669"/>
    <property type="project" value="TreeGrafter"/>
</dbReference>
<name>A0A2K1QJQ7_9PEZI</name>
<dbReference type="PROSITE" id="PS51284">
    <property type="entry name" value="DOC"/>
    <property type="match status" value="1"/>
</dbReference>
<dbReference type="Gene3D" id="2.60.120.260">
    <property type="entry name" value="Galactose-binding domain-like"/>
    <property type="match status" value="1"/>
</dbReference>
<keyword evidence="3" id="KW-0498">Mitosis</keyword>
<keyword evidence="9" id="KW-1185">Reference proteome</keyword>
<accession>A0A2K1QJQ7</accession>
<dbReference type="InterPro" id="IPR016901">
    <property type="entry name" value="APC10/Doc1"/>
</dbReference>
<evidence type="ECO:0000256" key="5">
    <source>
        <dbReference type="ARBA" id="ARBA00023306"/>
    </source>
</evidence>
<dbReference type="Proteomes" id="UP000243797">
    <property type="component" value="Unassembled WGS sequence"/>
</dbReference>
<dbReference type="CDD" id="cd08366">
    <property type="entry name" value="APC10"/>
    <property type="match status" value="1"/>
</dbReference>
<dbReference type="Pfam" id="PF03256">
    <property type="entry name" value="ANAPC10"/>
    <property type="match status" value="1"/>
</dbReference>
<proteinExistence type="inferred from homology"/>
<evidence type="ECO:0000256" key="1">
    <source>
        <dbReference type="ARBA" id="ARBA00006762"/>
    </source>
</evidence>
<feature type="domain" description="DOC" evidence="7">
    <location>
        <begin position="18"/>
        <end position="220"/>
    </location>
</feature>
<dbReference type="InParanoid" id="A0A2K1QJQ7"/>
<protein>
    <recommendedName>
        <fullName evidence="7">DOC domain-containing protein</fullName>
    </recommendedName>
</protein>
<feature type="region of interest" description="Disordered" evidence="6">
    <location>
        <begin position="201"/>
        <end position="226"/>
    </location>
</feature>
<reference evidence="8 9" key="1">
    <citation type="submission" date="2017-06" db="EMBL/GenBank/DDBJ databases">
        <title>Draft genome sequence of a variant of Elsinoe murrayae.</title>
        <authorList>
            <person name="Cheng Q."/>
        </authorList>
    </citation>
    <scope>NUCLEOTIDE SEQUENCE [LARGE SCALE GENOMIC DNA]</scope>
    <source>
        <strain evidence="8 9">CQ-2017a</strain>
    </source>
</reference>
<feature type="compositionally biased region" description="Acidic residues" evidence="6">
    <location>
        <begin position="8"/>
        <end position="24"/>
    </location>
</feature>
<dbReference type="EMBL" id="NKHZ01000080">
    <property type="protein sequence ID" value="PNS15191.1"/>
    <property type="molecule type" value="Genomic_DNA"/>
</dbReference>
<dbReference type="FunCoup" id="A0A2K1QJQ7">
    <property type="interactions" value="626"/>
</dbReference>
<organism evidence="8 9">
    <name type="scientific">Sphaceloma murrayae</name>
    <dbReference type="NCBI Taxonomy" id="2082308"/>
    <lineage>
        <taxon>Eukaryota</taxon>
        <taxon>Fungi</taxon>
        <taxon>Dikarya</taxon>
        <taxon>Ascomycota</taxon>
        <taxon>Pezizomycotina</taxon>
        <taxon>Dothideomycetes</taxon>
        <taxon>Dothideomycetidae</taxon>
        <taxon>Myriangiales</taxon>
        <taxon>Elsinoaceae</taxon>
        <taxon>Sphaceloma</taxon>
    </lineage>
</organism>
<keyword evidence="5" id="KW-0131">Cell cycle</keyword>
<comment type="similarity">
    <text evidence="1">Belongs to the APC10 family.</text>
</comment>
<dbReference type="SUPFAM" id="SSF49785">
    <property type="entry name" value="Galactose-binding domain-like"/>
    <property type="match status" value="1"/>
</dbReference>
<dbReference type="GO" id="GO:0005680">
    <property type="term" value="C:anaphase-promoting complex"/>
    <property type="evidence" value="ECO:0007669"/>
    <property type="project" value="InterPro"/>
</dbReference>
<comment type="caution">
    <text evidence="8">The sequence shown here is derived from an EMBL/GenBank/DDBJ whole genome shotgun (WGS) entry which is preliminary data.</text>
</comment>
<evidence type="ECO:0000259" key="7">
    <source>
        <dbReference type="PROSITE" id="PS51284"/>
    </source>
</evidence>
<dbReference type="SMART" id="SM01337">
    <property type="entry name" value="APC10"/>
    <property type="match status" value="1"/>
</dbReference>
<dbReference type="GO" id="GO:0051301">
    <property type="term" value="P:cell division"/>
    <property type="evidence" value="ECO:0007669"/>
    <property type="project" value="UniProtKB-KW"/>
</dbReference>
<evidence type="ECO:0000256" key="3">
    <source>
        <dbReference type="ARBA" id="ARBA00022776"/>
    </source>
</evidence>
<evidence type="ECO:0000256" key="4">
    <source>
        <dbReference type="ARBA" id="ARBA00022786"/>
    </source>
</evidence>
<evidence type="ECO:0000313" key="9">
    <source>
        <dbReference type="Proteomes" id="UP000243797"/>
    </source>
</evidence>
<dbReference type="InterPro" id="IPR004939">
    <property type="entry name" value="APC_su10/DOC_dom"/>
</dbReference>
<dbReference type="STRING" id="2082308.A0A2K1QJQ7"/>
<dbReference type="InterPro" id="IPR008979">
    <property type="entry name" value="Galactose-bd-like_sf"/>
</dbReference>
<dbReference type="PANTHER" id="PTHR12936:SF0">
    <property type="entry name" value="ANAPHASE-PROMOTING COMPLEX SUBUNIT 10"/>
    <property type="match status" value="1"/>
</dbReference>